<dbReference type="VEuPathDB" id="FungiDB:FMAN_05258"/>
<dbReference type="AlphaFoldDB" id="A0A1L7SYA6"/>
<dbReference type="GeneID" id="65084525"/>
<dbReference type="EMBL" id="FCQH01000002">
    <property type="protein sequence ID" value="CVK87957.1"/>
    <property type="molecule type" value="Genomic_DNA"/>
</dbReference>
<reference evidence="2" key="1">
    <citation type="journal article" date="2016" name="Genome Biol. Evol.">
        <title>Comparative 'omics' of the Fusarium fujikuroi species complex highlights differences in genetic potential and metabolite synthesis.</title>
        <authorList>
            <person name="Niehaus E.-M."/>
            <person name="Muensterkoetter M."/>
            <person name="Proctor R.H."/>
            <person name="Brown D.W."/>
            <person name="Sharon A."/>
            <person name="Idan Y."/>
            <person name="Oren-Young L."/>
            <person name="Sieber C.M."/>
            <person name="Novak O."/>
            <person name="Pencik A."/>
            <person name="Tarkowska D."/>
            <person name="Hromadova K."/>
            <person name="Freeman S."/>
            <person name="Maymon M."/>
            <person name="Elazar M."/>
            <person name="Youssef S.A."/>
            <person name="El-Shabrawy E.S.M."/>
            <person name="Shalaby A.B.A."/>
            <person name="Houterman P."/>
            <person name="Brock N.L."/>
            <person name="Burkhardt I."/>
            <person name="Tsavkelova E.A."/>
            <person name="Dickschat J.S."/>
            <person name="Galuszka P."/>
            <person name="Gueldener U."/>
            <person name="Tudzynski B."/>
        </authorList>
    </citation>
    <scope>NUCLEOTIDE SEQUENCE [LARGE SCALE GENOMIC DNA]</scope>
    <source>
        <strain evidence="2">MRC7560</strain>
    </source>
</reference>
<name>A0A1L7SYA6_FUSMA</name>
<comment type="caution">
    <text evidence="1">The sequence shown here is derived from an EMBL/GenBank/DDBJ whole genome shotgun (WGS) entry which is preliminary data.</text>
</comment>
<keyword evidence="2" id="KW-1185">Reference proteome</keyword>
<sequence>MIPSGMIEAEGNCVVLSRADLSHEIGRSLVYSAEEKQQFIEAQEQMSSLIIILRRVLALVYPQGGGMATCRPAPMLEGEEYKSRDCKSHLKTWYNNNLMPLISGLDSALGSPLSLHDGTQNGGSQSSTIDLLVSMMHLHYEMAMLAICQTELSHLTANPQATHSSYMLHERVSFRRQNEDLANCILKLTDRILESLREQHLFNVSPIM</sequence>
<evidence type="ECO:0000313" key="1">
    <source>
        <dbReference type="EMBL" id="CVK87957.1"/>
    </source>
</evidence>
<dbReference type="Proteomes" id="UP000184255">
    <property type="component" value="Unassembled WGS sequence"/>
</dbReference>
<gene>
    <name evidence="1" type="ORF">FMAN_05258</name>
</gene>
<accession>A0A1L7SYA6</accession>
<protein>
    <submittedName>
        <fullName evidence="1">Uncharacterized protein</fullName>
    </submittedName>
</protein>
<dbReference type="RefSeq" id="XP_041679003.1">
    <property type="nucleotide sequence ID" value="XM_041828107.1"/>
</dbReference>
<proteinExistence type="predicted"/>
<organism evidence="1 2">
    <name type="scientific">Fusarium mangiferae</name>
    <name type="common">Mango malformation disease fungus</name>
    <dbReference type="NCBI Taxonomy" id="192010"/>
    <lineage>
        <taxon>Eukaryota</taxon>
        <taxon>Fungi</taxon>
        <taxon>Dikarya</taxon>
        <taxon>Ascomycota</taxon>
        <taxon>Pezizomycotina</taxon>
        <taxon>Sordariomycetes</taxon>
        <taxon>Hypocreomycetidae</taxon>
        <taxon>Hypocreales</taxon>
        <taxon>Nectriaceae</taxon>
        <taxon>Fusarium</taxon>
        <taxon>Fusarium fujikuroi species complex</taxon>
    </lineage>
</organism>
<evidence type="ECO:0000313" key="2">
    <source>
        <dbReference type="Proteomes" id="UP000184255"/>
    </source>
</evidence>